<protein>
    <submittedName>
        <fullName evidence="5">Radical SAM protein</fullName>
    </submittedName>
</protein>
<accession>A0A2H4U4W5</accession>
<dbReference type="InterPro" id="IPR007197">
    <property type="entry name" value="rSAM"/>
</dbReference>
<feature type="domain" description="Radical SAM core" evidence="4">
    <location>
        <begin position="2"/>
        <end position="180"/>
    </location>
</feature>
<keyword evidence="2" id="KW-0408">Iron</keyword>
<dbReference type="Pfam" id="PF04055">
    <property type="entry name" value="Radical_SAM"/>
    <property type="match status" value="1"/>
</dbReference>
<dbReference type="CDD" id="cd01335">
    <property type="entry name" value="Radical_SAM"/>
    <property type="match status" value="1"/>
</dbReference>
<dbReference type="PANTHER" id="PTHR43432:SF5">
    <property type="entry name" value="ELP3_MIAA_NIFB-LIKE RADICAL SAM CORE DOMAIN-CONTAINING PROTEIN"/>
    <property type="match status" value="1"/>
</dbReference>
<dbReference type="SUPFAM" id="SSF102114">
    <property type="entry name" value="Radical SAM enzymes"/>
    <property type="match status" value="1"/>
</dbReference>
<sequence length="263" mass="30122">MGCSFDCVYCYINGSKYAKKTNSYYVKSNACDLVYNKLKKLARNHERAFLNFGSASDPYMEIEKELELTREILKIFLRFKYPVHIITKSDLILRDTDILKKLNDAAVLPDDLKGLKSKVCVTFSFSTVDDDLASLVEPNAPLPSQRLKAMSTLANEGFHVGVALMPILPYINDDLESLENFIKVFRKNNAAYLIPGALSLFGSSEISSRIKYYNFVKSNFPEMLDDVKSLFYNREYLSNKYQNNLYRKVVRICKKQGIKTAMI</sequence>
<dbReference type="SFLD" id="SFLDG01084">
    <property type="entry name" value="Uncharacterised_Radical_SAM_Su"/>
    <property type="match status" value="1"/>
</dbReference>
<reference evidence="5 6" key="1">
    <citation type="submission" date="2016-10" db="EMBL/GenBank/DDBJ databases">
        <authorList>
            <person name="Varghese N."/>
        </authorList>
    </citation>
    <scope>NUCLEOTIDE SEQUENCE [LARGE SCALE GENOMIC DNA]</scope>
    <source>
        <strain evidence="5 6">KB11</strain>
    </source>
</reference>
<organism evidence="5 6">
    <name type="scientific">Methanobrevibacter smithii</name>
    <dbReference type="NCBI Taxonomy" id="2173"/>
    <lineage>
        <taxon>Archaea</taxon>
        <taxon>Methanobacteriati</taxon>
        <taxon>Methanobacteriota</taxon>
        <taxon>Methanomada group</taxon>
        <taxon>Methanobacteria</taxon>
        <taxon>Methanobacteriales</taxon>
        <taxon>Methanobacteriaceae</taxon>
        <taxon>Methanobrevibacter</taxon>
    </lineage>
</organism>
<dbReference type="GO" id="GO:0046872">
    <property type="term" value="F:metal ion binding"/>
    <property type="evidence" value="ECO:0007669"/>
    <property type="project" value="UniProtKB-KW"/>
</dbReference>
<dbReference type="PANTHER" id="PTHR43432">
    <property type="entry name" value="SLR0285 PROTEIN"/>
    <property type="match status" value="1"/>
</dbReference>
<dbReference type="GO" id="GO:0051536">
    <property type="term" value="F:iron-sulfur cluster binding"/>
    <property type="evidence" value="ECO:0007669"/>
    <property type="project" value="UniProtKB-KW"/>
</dbReference>
<evidence type="ECO:0000313" key="6">
    <source>
        <dbReference type="Proteomes" id="UP000232133"/>
    </source>
</evidence>
<name>A0A2H4U4W5_METSM</name>
<keyword evidence="3" id="KW-0411">Iron-sulfur</keyword>
<proteinExistence type="predicted"/>
<evidence type="ECO:0000256" key="2">
    <source>
        <dbReference type="ARBA" id="ARBA00023004"/>
    </source>
</evidence>
<evidence type="ECO:0000313" key="5">
    <source>
        <dbReference type="EMBL" id="ATZ59153.1"/>
    </source>
</evidence>
<dbReference type="SFLD" id="SFLDS00029">
    <property type="entry name" value="Radical_SAM"/>
    <property type="match status" value="1"/>
</dbReference>
<gene>
    <name evidence="5" type="ORF">BK798_01335</name>
</gene>
<dbReference type="GO" id="GO:0003824">
    <property type="term" value="F:catalytic activity"/>
    <property type="evidence" value="ECO:0007669"/>
    <property type="project" value="InterPro"/>
</dbReference>
<dbReference type="AlphaFoldDB" id="A0A2H4U4W5"/>
<dbReference type="InterPro" id="IPR058240">
    <property type="entry name" value="rSAM_sf"/>
</dbReference>
<dbReference type="RefSeq" id="WP_100815192.1">
    <property type="nucleotide sequence ID" value="NZ_CP017803.1"/>
</dbReference>
<dbReference type="GeneID" id="35117980"/>
<dbReference type="EMBL" id="CP017803">
    <property type="protein sequence ID" value="ATZ59153.1"/>
    <property type="molecule type" value="Genomic_DNA"/>
</dbReference>
<evidence type="ECO:0000256" key="1">
    <source>
        <dbReference type="ARBA" id="ARBA00022723"/>
    </source>
</evidence>
<keyword evidence="1" id="KW-0479">Metal-binding</keyword>
<dbReference type="Proteomes" id="UP000232133">
    <property type="component" value="Chromosome"/>
</dbReference>
<evidence type="ECO:0000256" key="3">
    <source>
        <dbReference type="ARBA" id="ARBA00023014"/>
    </source>
</evidence>
<evidence type="ECO:0000259" key="4">
    <source>
        <dbReference type="Pfam" id="PF04055"/>
    </source>
</evidence>
<dbReference type="Gene3D" id="3.80.30.30">
    <property type="match status" value="1"/>
</dbReference>
<dbReference type="InterPro" id="IPR040086">
    <property type="entry name" value="MJ0683-like"/>
</dbReference>